<dbReference type="Proteomes" id="UP000245119">
    <property type="component" value="Linkage Group LG7"/>
</dbReference>
<keyword evidence="1" id="KW-0175">Coiled coil</keyword>
<feature type="region of interest" description="Disordered" evidence="2">
    <location>
        <begin position="148"/>
        <end position="212"/>
    </location>
</feature>
<feature type="compositionally biased region" description="Basic residues" evidence="2">
    <location>
        <begin position="150"/>
        <end position="159"/>
    </location>
</feature>
<feature type="coiled-coil region" evidence="1">
    <location>
        <begin position="66"/>
        <end position="96"/>
    </location>
</feature>
<evidence type="ECO:0000313" key="3">
    <source>
        <dbReference type="EMBL" id="PVD27439.1"/>
    </source>
</evidence>
<accession>A0A2T7P1Z1</accession>
<dbReference type="AlphaFoldDB" id="A0A2T7P1Z1"/>
<name>A0A2T7P1Z1_POMCA</name>
<organism evidence="3 4">
    <name type="scientific">Pomacea canaliculata</name>
    <name type="common">Golden apple snail</name>
    <dbReference type="NCBI Taxonomy" id="400727"/>
    <lineage>
        <taxon>Eukaryota</taxon>
        <taxon>Metazoa</taxon>
        <taxon>Spiralia</taxon>
        <taxon>Lophotrochozoa</taxon>
        <taxon>Mollusca</taxon>
        <taxon>Gastropoda</taxon>
        <taxon>Caenogastropoda</taxon>
        <taxon>Architaenioglossa</taxon>
        <taxon>Ampullarioidea</taxon>
        <taxon>Ampullariidae</taxon>
        <taxon>Pomacea</taxon>
    </lineage>
</organism>
<dbReference type="EMBL" id="PZQS01000007">
    <property type="protein sequence ID" value="PVD27439.1"/>
    <property type="molecule type" value="Genomic_DNA"/>
</dbReference>
<sequence length="347" mass="38613">MAANIEVLLDMCLGSCLKPGIVNLDLHALKRFLHDLSHGVQDLQKTNVQRIVDDLTLKFHKMVSDLEKVQSQIKEVQKDSNNIEELTRDVESIKMDLVDLAGCSRLTNSTLHKFREQLFDSPSKNTGTTDYLENVVVELVKRVENIEHRKGQRKSRGFTKHLLQAESKGVPGKGKKEKRTRHSLGFNDEKSSDEKVETPQCDPADGVELGPSSSSGTVALATAFREFTTLLNQTRLVKPPAVVKFLLLMKGSDEITPEMIKELMTVLSTSLVTKLITTMENSDGLTIEAIVTIVDMVQTLPFMHRALCTLLGAIQGDSSIPAAALLEIFEVLRSATSWSPSTWQRCW</sequence>
<gene>
    <name evidence="3" type="ORF">C0Q70_12598</name>
</gene>
<feature type="compositionally biased region" description="Basic residues" evidence="2">
    <location>
        <begin position="173"/>
        <end position="182"/>
    </location>
</feature>
<evidence type="ECO:0000313" key="4">
    <source>
        <dbReference type="Proteomes" id="UP000245119"/>
    </source>
</evidence>
<evidence type="ECO:0000256" key="1">
    <source>
        <dbReference type="SAM" id="Coils"/>
    </source>
</evidence>
<keyword evidence="4" id="KW-1185">Reference proteome</keyword>
<protein>
    <submittedName>
        <fullName evidence="3">Uncharacterized protein</fullName>
    </submittedName>
</protein>
<comment type="caution">
    <text evidence="3">The sequence shown here is derived from an EMBL/GenBank/DDBJ whole genome shotgun (WGS) entry which is preliminary data.</text>
</comment>
<reference evidence="3 4" key="1">
    <citation type="submission" date="2018-04" db="EMBL/GenBank/DDBJ databases">
        <title>The genome of golden apple snail Pomacea canaliculata provides insight into stress tolerance and invasive adaptation.</title>
        <authorList>
            <person name="Liu C."/>
            <person name="Liu B."/>
            <person name="Ren Y."/>
            <person name="Zhang Y."/>
            <person name="Wang H."/>
            <person name="Li S."/>
            <person name="Jiang F."/>
            <person name="Yin L."/>
            <person name="Zhang G."/>
            <person name="Qian W."/>
            <person name="Fan W."/>
        </authorList>
    </citation>
    <scope>NUCLEOTIDE SEQUENCE [LARGE SCALE GENOMIC DNA]</scope>
    <source>
        <strain evidence="3">SZHN2017</strain>
        <tissue evidence="3">Muscle</tissue>
    </source>
</reference>
<feature type="compositionally biased region" description="Basic and acidic residues" evidence="2">
    <location>
        <begin position="187"/>
        <end position="197"/>
    </location>
</feature>
<evidence type="ECO:0000256" key="2">
    <source>
        <dbReference type="SAM" id="MobiDB-lite"/>
    </source>
</evidence>
<proteinExistence type="predicted"/>